<dbReference type="RefSeq" id="WP_237443035.1">
    <property type="nucleotide sequence ID" value="NZ_CAKLPX010000001.1"/>
</dbReference>
<feature type="transmembrane region" description="Helical" evidence="1">
    <location>
        <begin position="57"/>
        <end position="78"/>
    </location>
</feature>
<dbReference type="PANTHER" id="PTHR34351:SF1">
    <property type="entry name" value="SLR1927 PROTEIN"/>
    <property type="match status" value="1"/>
</dbReference>
<feature type="transmembrane region" description="Helical" evidence="1">
    <location>
        <begin position="29"/>
        <end position="51"/>
    </location>
</feature>
<organism evidence="2 3">
    <name type="scientific">Sinobacterium norvegicum</name>
    <dbReference type="NCBI Taxonomy" id="1641715"/>
    <lineage>
        <taxon>Bacteria</taxon>
        <taxon>Pseudomonadati</taxon>
        <taxon>Pseudomonadota</taxon>
        <taxon>Gammaproteobacteria</taxon>
        <taxon>Cellvibrionales</taxon>
        <taxon>Spongiibacteraceae</taxon>
        <taxon>Sinobacterium</taxon>
    </lineage>
</organism>
<sequence>MNIYQRWFQRWVQRRIPASTSVELNQKQLFIFVSGLGGIYIVVVFCLYLMANNFVNNSVFILFFWLLAIIHVTIFHTYRNLSGLRITLHAIEGNFSGDLVEIELMVIGRPGTKHSDLKIQWPGQPLTRFDVEPDVDARVKINLPAGHRGVLNPGRFKIFSHFPLSVFQCWSWLDLEIKIPVYPRPNAVDTLPFSGQSDEGYNHKTQGQEELVNLRSYRQGDSLKHVLWKTLAKQQPLQSIEFDEPEGRPLWLDYDELIDEGTEKNLATLSYAILQLSLTTNNYGLRLPGVEIQPNSGEQHKQQLLTALALFRGREYGLE</sequence>
<dbReference type="EMBL" id="CAKLPX010000001">
    <property type="protein sequence ID" value="CAH0990355.1"/>
    <property type="molecule type" value="Genomic_DNA"/>
</dbReference>
<protein>
    <recommendedName>
        <fullName evidence="4">DUF58 domain-containing protein</fullName>
    </recommendedName>
</protein>
<keyword evidence="1" id="KW-0812">Transmembrane</keyword>
<evidence type="ECO:0000256" key="1">
    <source>
        <dbReference type="SAM" id="Phobius"/>
    </source>
</evidence>
<keyword evidence="3" id="KW-1185">Reference proteome</keyword>
<evidence type="ECO:0000313" key="2">
    <source>
        <dbReference type="EMBL" id="CAH0990355.1"/>
    </source>
</evidence>
<keyword evidence="1" id="KW-0472">Membrane</keyword>
<dbReference type="PANTHER" id="PTHR34351">
    <property type="entry name" value="SLR1927 PROTEIN-RELATED"/>
    <property type="match status" value="1"/>
</dbReference>
<accession>A0ABM9ABK3</accession>
<evidence type="ECO:0008006" key="4">
    <source>
        <dbReference type="Google" id="ProtNLM"/>
    </source>
</evidence>
<dbReference type="Proteomes" id="UP000838100">
    <property type="component" value="Unassembled WGS sequence"/>
</dbReference>
<keyword evidence="1" id="KW-1133">Transmembrane helix</keyword>
<comment type="caution">
    <text evidence="2">The sequence shown here is derived from an EMBL/GenBank/DDBJ whole genome shotgun (WGS) entry which is preliminary data.</text>
</comment>
<proteinExistence type="predicted"/>
<name>A0ABM9ABK3_9GAMM</name>
<evidence type="ECO:0000313" key="3">
    <source>
        <dbReference type="Proteomes" id="UP000838100"/>
    </source>
</evidence>
<gene>
    <name evidence="2" type="ORF">SIN8267_00447</name>
</gene>
<reference evidence="2" key="1">
    <citation type="submission" date="2021-12" db="EMBL/GenBank/DDBJ databases">
        <authorList>
            <person name="Rodrigo-Torres L."/>
            <person name="Arahal R. D."/>
            <person name="Lucena T."/>
        </authorList>
    </citation>
    <scope>NUCLEOTIDE SEQUENCE</scope>
    <source>
        <strain evidence="2">CECT 8267</strain>
    </source>
</reference>